<comment type="caution">
    <text evidence="1">The sequence shown here is derived from an EMBL/GenBank/DDBJ whole genome shotgun (WGS) entry which is preliminary data.</text>
</comment>
<proteinExistence type="predicted"/>
<keyword evidence="2" id="KW-1185">Reference proteome</keyword>
<protein>
    <submittedName>
        <fullName evidence="1">Uncharacterized protein</fullName>
    </submittedName>
</protein>
<evidence type="ECO:0000313" key="1">
    <source>
        <dbReference type="EMBL" id="PPE74950.1"/>
    </source>
</evidence>
<dbReference type="RefSeq" id="WP_104229177.1">
    <property type="nucleotide sequence ID" value="NZ_PSNW01000002.1"/>
</dbReference>
<dbReference type="Proteomes" id="UP000238220">
    <property type="component" value="Unassembled WGS sequence"/>
</dbReference>
<accession>A0A2S5TIZ1</accession>
<evidence type="ECO:0000313" key="2">
    <source>
        <dbReference type="Proteomes" id="UP000238220"/>
    </source>
</evidence>
<dbReference type="OrthoDB" id="8522906at2"/>
<gene>
    <name evidence="1" type="ORF">C3942_04545</name>
</gene>
<sequence length="572" mass="62309">MKRALVLLVAALGVAAWLWLRPAPGPRGPDIVARSAQQPAQAAPRLSAKLIASEDLPPAGTRSLFDHLVAQNDGLPYPFEKLVEMLRKQDPEGRMPVTLMIPQGRSLLKAQADFRHPRVLVAADFQAPGTPASLGLAPRGQLFLGFVEEANEIEVLSYNEAAGRFEFQLVQDYSATGARRIVYARRAVCTTCHQGATPIFPQRPWAETNGQPEIAAQIAAARRGEPYLGMPTAQPLASPERFDELTDTGAFVAVTQQLWIDACGAGGADCRRLMLKLALRYLSDPGSFDAQGSQAAELRRMQAAAWPAEGIAVPESDLRNRDPLAERRGLRNRIRGLFTPEPKPGEGARNNEDLVAFDRLPKLPASLDPLTPRPPKRLLTAADIDGIYGLAALFSEGDRRRLEQAGGLGPEALEAAVDRLDPALFRPGPFSRVKTMQALLTVLGEKTAPAYCCLATAEMSPPQASGGPPLKLAADSPLHPFEEYCFSCHRGNPARRLDFMGGRSEAEVLEQVRATAKIRDVLDWERYRGSDKAHTLMPPADSPQRTALEAALKKDPQLLERMRATVPGLFDF</sequence>
<organism evidence="1 2">
    <name type="scientific">Solimonas fluminis</name>
    <dbReference type="NCBI Taxonomy" id="2086571"/>
    <lineage>
        <taxon>Bacteria</taxon>
        <taxon>Pseudomonadati</taxon>
        <taxon>Pseudomonadota</taxon>
        <taxon>Gammaproteobacteria</taxon>
        <taxon>Nevskiales</taxon>
        <taxon>Nevskiaceae</taxon>
        <taxon>Solimonas</taxon>
    </lineage>
</organism>
<reference evidence="1 2" key="1">
    <citation type="submission" date="2018-02" db="EMBL/GenBank/DDBJ databases">
        <title>Genome sequencing of Solimonas sp. HR-BB.</title>
        <authorList>
            <person name="Lee Y."/>
            <person name="Jeon C.O."/>
        </authorList>
    </citation>
    <scope>NUCLEOTIDE SEQUENCE [LARGE SCALE GENOMIC DNA]</scope>
    <source>
        <strain evidence="1 2">HR-BB</strain>
    </source>
</reference>
<dbReference type="AlphaFoldDB" id="A0A2S5TIZ1"/>
<dbReference type="EMBL" id="PSNW01000002">
    <property type="protein sequence ID" value="PPE74950.1"/>
    <property type="molecule type" value="Genomic_DNA"/>
</dbReference>
<name>A0A2S5TIZ1_9GAMM</name>